<dbReference type="PROSITE" id="PS50850">
    <property type="entry name" value="MFS"/>
    <property type="match status" value="1"/>
</dbReference>
<dbReference type="Proteomes" id="UP001147700">
    <property type="component" value="Unassembled WGS sequence"/>
</dbReference>
<dbReference type="PANTHER" id="PTHR23517">
    <property type="entry name" value="RESISTANCE PROTEIN MDTM, PUTATIVE-RELATED-RELATED"/>
    <property type="match status" value="1"/>
</dbReference>
<feature type="transmembrane region" description="Helical" evidence="7">
    <location>
        <begin position="12"/>
        <end position="35"/>
    </location>
</feature>
<keyword evidence="2" id="KW-0813">Transport</keyword>
<evidence type="ECO:0000256" key="4">
    <source>
        <dbReference type="ARBA" id="ARBA00022692"/>
    </source>
</evidence>
<comment type="subcellular location">
    <subcellularLocation>
        <location evidence="1">Cell membrane</location>
        <topology evidence="1">Multi-pass membrane protein</topology>
    </subcellularLocation>
</comment>
<organism evidence="9 10">
    <name type="scientific">Solirubrobacter deserti</name>
    <dbReference type="NCBI Taxonomy" id="2282478"/>
    <lineage>
        <taxon>Bacteria</taxon>
        <taxon>Bacillati</taxon>
        <taxon>Actinomycetota</taxon>
        <taxon>Thermoleophilia</taxon>
        <taxon>Solirubrobacterales</taxon>
        <taxon>Solirubrobacteraceae</taxon>
        <taxon>Solirubrobacter</taxon>
    </lineage>
</organism>
<feature type="transmembrane region" description="Helical" evidence="7">
    <location>
        <begin position="215"/>
        <end position="236"/>
    </location>
</feature>
<feature type="transmembrane region" description="Helical" evidence="7">
    <location>
        <begin position="282"/>
        <end position="300"/>
    </location>
</feature>
<evidence type="ECO:0000313" key="10">
    <source>
        <dbReference type="Proteomes" id="UP001147700"/>
    </source>
</evidence>
<gene>
    <name evidence="9" type="ORF">OJ962_13915</name>
</gene>
<dbReference type="RefSeq" id="WP_202955275.1">
    <property type="nucleotide sequence ID" value="NZ_JAPCID010000017.1"/>
</dbReference>
<keyword evidence="4 7" id="KW-0812">Transmembrane</keyword>
<dbReference type="InterPro" id="IPR011701">
    <property type="entry name" value="MFS"/>
</dbReference>
<feature type="transmembrane region" description="Helical" evidence="7">
    <location>
        <begin position="107"/>
        <end position="126"/>
    </location>
</feature>
<feature type="transmembrane region" description="Helical" evidence="7">
    <location>
        <begin position="169"/>
        <end position="187"/>
    </location>
</feature>
<keyword evidence="10" id="KW-1185">Reference proteome</keyword>
<evidence type="ECO:0000256" key="3">
    <source>
        <dbReference type="ARBA" id="ARBA00022475"/>
    </source>
</evidence>
<dbReference type="Gene3D" id="1.20.1250.20">
    <property type="entry name" value="MFS general substrate transporter like domains"/>
    <property type="match status" value="1"/>
</dbReference>
<evidence type="ECO:0000256" key="7">
    <source>
        <dbReference type="SAM" id="Phobius"/>
    </source>
</evidence>
<keyword evidence="6 7" id="KW-0472">Membrane</keyword>
<reference evidence="9" key="1">
    <citation type="submission" date="2022-10" db="EMBL/GenBank/DDBJ databases">
        <title>The WGS of Solirubrobacter sp. CPCC 204708.</title>
        <authorList>
            <person name="Jiang Z."/>
        </authorList>
    </citation>
    <scope>NUCLEOTIDE SEQUENCE</scope>
    <source>
        <strain evidence="9">CPCC 204708</strain>
    </source>
</reference>
<keyword evidence="3" id="KW-1003">Cell membrane</keyword>
<keyword evidence="5 7" id="KW-1133">Transmembrane helix</keyword>
<protein>
    <submittedName>
        <fullName evidence="9">MFS transporter</fullName>
    </submittedName>
</protein>
<feature type="transmembrane region" description="Helical" evidence="7">
    <location>
        <begin position="368"/>
        <end position="390"/>
    </location>
</feature>
<evidence type="ECO:0000256" key="6">
    <source>
        <dbReference type="ARBA" id="ARBA00023136"/>
    </source>
</evidence>
<evidence type="ECO:0000313" key="9">
    <source>
        <dbReference type="EMBL" id="MDA0138594.1"/>
    </source>
</evidence>
<feature type="domain" description="Major facilitator superfamily (MFS) profile" evidence="8">
    <location>
        <begin position="1"/>
        <end position="391"/>
    </location>
</feature>
<accession>A0ABT4RJ76</accession>
<evidence type="ECO:0000256" key="5">
    <source>
        <dbReference type="ARBA" id="ARBA00022989"/>
    </source>
</evidence>
<feature type="transmembrane region" description="Helical" evidence="7">
    <location>
        <begin position="79"/>
        <end position="101"/>
    </location>
</feature>
<feature type="transmembrane region" description="Helical" evidence="7">
    <location>
        <begin position="135"/>
        <end position="157"/>
    </location>
</feature>
<dbReference type="EMBL" id="JAPCID010000017">
    <property type="protein sequence ID" value="MDA0138594.1"/>
    <property type="molecule type" value="Genomic_DNA"/>
</dbReference>
<name>A0ABT4RJ76_9ACTN</name>
<dbReference type="Pfam" id="PF07690">
    <property type="entry name" value="MFS_1"/>
    <property type="match status" value="1"/>
</dbReference>
<sequence length="396" mass="39479">MGARLDGVRARVGFAGAAASLVVVFAASAAAIPLYEYYRRADGLTHADLAMTAVAYFLAVIVALLVFGRVSDHVGRRPAALVALALAAAGTLVLTDVHSVLPLIAGRALQGFGCGLASSAIAAFVVDSAPRSPGWLGSVVTTASPMAGLTIGALGSGALAEYGPAPRTLVYELLVVALAVCAVLIVASRETVARVPGLLASLRPRVAVPSRARPLLPVACSIFVATWAFGGFYQAFGPSVTADELGTASPFVAAAVFASFNAPAAVGAACAGRALPETSQRAGMVVFVLAVIGALASLSAGAVAGFLVASAVAGIAQGAAFAASMRALLSRATAAERAGLLSAIYLISYSGAALPNFVAGQLSRSASLFHVALGYGVLAAVACAITLAGTRRRSLA</sequence>
<dbReference type="InterPro" id="IPR020846">
    <property type="entry name" value="MFS_dom"/>
</dbReference>
<dbReference type="InterPro" id="IPR050171">
    <property type="entry name" value="MFS_Transporters"/>
</dbReference>
<proteinExistence type="predicted"/>
<evidence type="ECO:0000256" key="1">
    <source>
        <dbReference type="ARBA" id="ARBA00004651"/>
    </source>
</evidence>
<feature type="transmembrane region" description="Helical" evidence="7">
    <location>
        <begin position="47"/>
        <end position="67"/>
    </location>
</feature>
<dbReference type="InterPro" id="IPR036259">
    <property type="entry name" value="MFS_trans_sf"/>
</dbReference>
<evidence type="ECO:0000259" key="8">
    <source>
        <dbReference type="PROSITE" id="PS50850"/>
    </source>
</evidence>
<feature type="transmembrane region" description="Helical" evidence="7">
    <location>
        <begin position="248"/>
        <end position="270"/>
    </location>
</feature>
<evidence type="ECO:0000256" key="2">
    <source>
        <dbReference type="ARBA" id="ARBA00022448"/>
    </source>
</evidence>
<comment type="caution">
    <text evidence="9">The sequence shown here is derived from an EMBL/GenBank/DDBJ whole genome shotgun (WGS) entry which is preliminary data.</text>
</comment>
<dbReference type="SUPFAM" id="SSF103473">
    <property type="entry name" value="MFS general substrate transporter"/>
    <property type="match status" value="1"/>
</dbReference>
<dbReference type="PANTHER" id="PTHR23517:SF13">
    <property type="entry name" value="MAJOR FACILITATOR SUPERFAMILY MFS_1"/>
    <property type="match status" value="1"/>
</dbReference>
<feature type="transmembrane region" description="Helical" evidence="7">
    <location>
        <begin position="306"/>
        <end position="328"/>
    </location>
</feature>
<feature type="transmembrane region" description="Helical" evidence="7">
    <location>
        <begin position="340"/>
        <end position="362"/>
    </location>
</feature>